<dbReference type="OrthoDB" id="10509601at2759"/>
<evidence type="ECO:0000313" key="2">
    <source>
        <dbReference type="EMBL" id="EFO61940.1"/>
    </source>
</evidence>
<reference evidence="2 3" key="1">
    <citation type="journal article" date="2010" name="BMC Genomics">
        <title>Genome analysis and comparative genomics of a Giardia intestinalis assemblage E isolate.</title>
        <authorList>
            <person name="Jerlstrom-Hultqvist J."/>
            <person name="Franzen O."/>
            <person name="Ankarklev J."/>
            <person name="Xu F."/>
            <person name="Nohynkova E."/>
            <person name="Andersson J.O."/>
            <person name="Svard S.G."/>
            <person name="Andersson B."/>
        </authorList>
    </citation>
    <scope>NUCLEOTIDE SEQUENCE [LARGE SCALE GENOMIC DNA]</scope>
    <source>
        <strain evidence="2 3">P15</strain>
    </source>
</reference>
<dbReference type="EMBL" id="ACVC01000199">
    <property type="protein sequence ID" value="EFO61940.1"/>
    <property type="molecule type" value="Genomic_DNA"/>
</dbReference>
<evidence type="ECO:0000313" key="3">
    <source>
        <dbReference type="Proteomes" id="UP000008974"/>
    </source>
</evidence>
<feature type="compositionally biased region" description="Basic and acidic residues" evidence="1">
    <location>
        <begin position="207"/>
        <end position="216"/>
    </location>
</feature>
<feature type="region of interest" description="Disordered" evidence="1">
    <location>
        <begin position="137"/>
        <end position="156"/>
    </location>
</feature>
<gene>
    <name evidence="2" type="ORF">GLP15_5245</name>
</gene>
<dbReference type="VEuPathDB" id="GiardiaDB:GLP15_5245"/>
<comment type="caution">
    <text evidence="2">The sequence shown here is derived from an EMBL/GenBank/DDBJ whole genome shotgun (WGS) entry which is preliminary data.</text>
</comment>
<feature type="compositionally biased region" description="Basic residues" evidence="1">
    <location>
        <begin position="146"/>
        <end position="155"/>
    </location>
</feature>
<proteinExistence type="predicted"/>
<accession>E1F6G0</accession>
<feature type="region of interest" description="Disordered" evidence="1">
    <location>
        <begin position="51"/>
        <end position="127"/>
    </location>
</feature>
<feature type="region of interest" description="Disordered" evidence="1">
    <location>
        <begin position="162"/>
        <end position="216"/>
    </location>
</feature>
<organism evidence="2 3">
    <name type="scientific">Giardia intestinalis (strain P15)</name>
    <name type="common">Giardia lamblia</name>
    <dbReference type="NCBI Taxonomy" id="658858"/>
    <lineage>
        <taxon>Eukaryota</taxon>
        <taxon>Metamonada</taxon>
        <taxon>Diplomonadida</taxon>
        <taxon>Hexamitidae</taxon>
        <taxon>Giardiinae</taxon>
        <taxon>Giardia</taxon>
    </lineage>
</organism>
<sequence>MPEEHYLAPIIRAFLTTQAGMQLLREPVGQPIDSQHKIPRNFLESSEIRHETMRLKPSHSSPHRTRPADKDLAHSTRQSRAKCSPTLRSAKLPCPNQHILKHRGTSTGESTPRTGRSSRSQIQDSSNLCAFTPLLPQSCKDSAKTRPSRLNKSRVLKNDACSASLAATENPAAPDRDASTPSNPRGRKPQGFSPLQANQTAYNTSPMHKDSRFTRL</sequence>
<protein>
    <submittedName>
        <fullName evidence="2">Uncharacterized protein</fullName>
    </submittedName>
</protein>
<name>E1F6G0_GIAIA</name>
<feature type="compositionally biased region" description="Polar residues" evidence="1">
    <location>
        <begin position="105"/>
        <end position="127"/>
    </location>
</feature>
<dbReference type="AlphaFoldDB" id="E1F6G0"/>
<dbReference type="Proteomes" id="UP000008974">
    <property type="component" value="Unassembled WGS sequence"/>
</dbReference>
<dbReference type="OMA" id="SETNHEA"/>
<feature type="compositionally biased region" description="Polar residues" evidence="1">
    <location>
        <begin position="193"/>
        <end position="206"/>
    </location>
</feature>
<evidence type="ECO:0000256" key="1">
    <source>
        <dbReference type="SAM" id="MobiDB-lite"/>
    </source>
</evidence>